<feature type="compositionally biased region" description="Basic and acidic residues" evidence="1">
    <location>
        <begin position="188"/>
        <end position="208"/>
    </location>
</feature>
<dbReference type="SUPFAM" id="SSF81901">
    <property type="entry name" value="HCP-like"/>
    <property type="match status" value="1"/>
</dbReference>
<organism evidence="2 3">
    <name type="scientific">Thalassiosira oceanica</name>
    <name type="common">Marine diatom</name>
    <dbReference type="NCBI Taxonomy" id="159749"/>
    <lineage>
        <taxon>Eukaryota</taxon>
        <taxon>Sar</taxon>
        <taxon>Stramenopiles</taxon>
        <taxon>Ochrophyta</taxon>
        <taxon>Bacillariophyta</taxon>
        <taxon>Coscinodiscophyceae</taxon>
        <taxon>Thalassiosirophycidae</taxon>
        <taxon>Thalassiosirales</taxon>
        <taxon>Thalassiosiraceae</taxon>
        <taxon>Thalassiosira</taxon>
    </lineage>
</organism>
<proteinExistence type="predicted"/>
<accession>K0SRC1</accession>
<dbReference type="Gene3D" id="1.25.40.10">
    <property type="entry name" value="Tetratricopeptide repeat domain"/>
    <property type="match status" value="1"/>
</dbReference>
<evidence type="ECO:0000256" key="1">
    <source>
        <dbReference type="SAM" id="MobiDB-lite"/>
    </source>
</evidence>
<sequence>MIIWALGRKAYIGEYGLEKDMTRAIELYERAAELGVSVAHYNLGVLYARGTDVEKDTAKAIRHYETAAICGHVNARHNLGIIEGKAGNHVIALEHMMIAVKLGHEYSLNMVKSAFMAGLATKVNYAEALRGYQSAIEEMSSPDRAEAKALGRRNNNNSRSRRYGASNEEGGALKKSRPPGHLSTRKGRPGEGKDTERQKPREEGDDKATAAAPAGGVPWPRAFALEEPCLRRRR</sequence>
<gene>
    <name evidence="2" type="ORF">THAOC_10934</name>
</gene>
<dbReference type="EMBL" id="AGNL01012332">
    <property type="protein sequence ID" value="EJK67950.1"/>
    <property type="molecule type" value="Genomic_DNA"/>
</dbReference>
<dbReference type="SMART" id="SM00671">
    <property type="entry name" value="SEL1"/>
    <property type="match status" value="3"/>
</dbReference>
<dbReference type="InterPro" id="IPR052748">
    <property type="entry name" value="ISR_Activator"/>
</dbReference>
<protein>
    <submittedName>
        <fullName evidence="2">Uncharacterized protein</fullName>
    </submittedName>
</protein>
<dbReference type="AlphaFoldDB" id="K0SRC1"/>
<dbReference type="Proteomes" id="UP000266841">
    <property type="component" value="Unassembled WGS sequence"/>
</dbReference>
<feature type="non-terminal residue" evidence="2">
    <location>
        <position position="234"/>
    </location>
</feature>
<name>K0SRC1_THAOC</name>
<keyword evidence="3" id="KW-1185">Reference proteome</keyword>
<evidence type="ECO:0000313" key="3">
    <source>
        <dbReference type="Proteomes" id="UP000266841"/>
    </source>
</evidence>
<comment type="caution">
    <text evidence="2">The sequence shown here is derived from an EMBL/GenBank/DDBJ whole genome shotgun (WGS) entry which is preliminary data.</text>
</comment>
<dbReference type="PANTHER" id="PTHR45011:SF1">
    <property type="entry name" value="DAP3-BINDING CELL DEATH ENHANCER 1"/>
    <property type="match status" value="1"/>
</dbReference>
<dbReference type="OrthoDB" id="40126at2759"/>
<dbReference type="InterPro" id="IPR011990">
    <property type="entry name" value="TPR-like_helical_dom_sf"/>
</dbReference>
<dbReference type="InterPro" id="IPR006597">
    <property type="entry name" value="Sel1-like"/>
</dbReference>
<feature type="region of interest" description="Disordered" evidence="1">
    <location>
        <begin position="139"/>
        <end position="234"/>
    </location>
</feature>
<reference evidence="2 3" key="1">
    <citation type="journal article" date="2012" name="Genome Biol.">
        <title>Genome and low-iron response of an oceanic diatom adapted to chronic iron limitation.</title>
        <authorList>
            <person name="Lommer M."/>
            <person name="Specht M."/>
            <person name="Roy A.S."/>
            <person name="Kraemer L."/>
            <person name="Andreson R."/>
            <person name="Gutowska M.A."/>
            <person name="Wolf J."/>
            <person name="Bergner S.V."/>
            <person name="Schilhabel M.B."/>
            <person name="Klostermeier U.C."/>
            <person name="Beiko R.G."/>
            <person name="Rosenstiel P."/>
            <person name="Hippler M."/>
            <person name="Laroche J."/>
        </authorList>
    </citation>
    <scope>NUCLEOTIDE SEQUENCE [LARGE SCALE GENOMIC DNA]</scope>
    <source>
        <strain evidence="2 3">CCMP1005</strain>
    </source>
</reference>
<dbReference type="Pfam" id="PF08238">
    <property type="entry name" value="Sel1"/>
    <property type="match status" value="2"/>
</dbReference>
<evidence type="ECO:0000313" key="2">
    <source>
        <dbReference type="EMBL" id="EJK67950.1"/>
    </source>
</evidence>
<dbReference type="PANTHER" id="PTHR45011">
    <property type="entry name" value="DAP3-BINDING CELL DEATH ENHANCER 1"/>
    <property type="match status" value="1"/>
</dbReference>
<feature type="compositionally biased region" description="Basic residues" evidence="1">
    <location>
        <begin position="174"/>
        <end position="187"/>
    </location>
</feature>